<organism evidence="2 3">
    <name type="scientific">Rhizobium aethiopicum</name>
    <dbReference type="NCBI Taxonomy" id="1138170"/>
    <lineage>
        <taxon>Bacteria</taxon>
        <taxon>Pseudomonadati</taxon>
        <taxon>Pseudomonadota</taxon>
        <taxon>Alphaproteobacteria</taxon>
        <taxon>Hyphomicrobiales</taxon>
        <taxon>Rhizobiaceae</taxon>
        <taxon>Rhizobium/Agrobacterium group</taxon>
        <taxon>Rhizobium</taxon>
    </lineage>
</organism>
<evidence type="ECO:0000313" key="3">
    <source>
        <dbReference type="Proteomes" id="UP000198723"/>
    </source>
</evidence>
<keyword evidence="1" id="KW-0732">Signal</keyword>
<dbReference type="Proteomes" id="UP000198723">
    <property type="component" value="Unassembled WGS sequence"/>
</dbReference>
<evidence type="ECO:0000256" key="1">
    <source>
        <dbReference type="SAM" id="SignalP"/>
    </source>
</evidence>
<dbReference type="EMBL" id="FMAJ01000013">
    <property type="protein sequence ID" value="SCB60795.1"/>
    <property type="molecule type" value="Genomic_DNA"/>
</dbReference>
<name>A0A1C3Y8Q6_9HYPH</name>
<gene>
    <name evidence="2" type="ORF">GA0061105_11334</name>
</gene>
<feature type="chain" id="PRO_5008687385" description="DUF5666 domain-containing protein" evidence="1">
    <location>
        <begin position="26"/>
        <end position="128"/>
    </location>
</feature>
<evidence type="ECO:0000313" key="2">
    <source>
        <dbReference type="EMBL" id="SCB60795.1"/>
    </source>
</evidence>
<reference evidence="2 3" key="1">
    <citation type="submission" date="2016-08" db="EMBL/GenBank/DDBJ databases">
        <authorList>
            <person name="Seilhamer J.J."/>
        </authorList>
    </citation>
    <scope>NUCLEOTIDE SEQUENCE [LARGE SCALE GENOMIC DNA]</scope>
    <source>
        <strain evidence="2 3">HBR26</strain>
    </source>
</reference>
<dbReference type="RefSeq" id="WP_092753248.1">
    <property type="nucleotide sequence ID" value="NZ_FMAJ01000013.1"/>
</dbReference>
<protein>
    <recommendedName>
        <fullName evidence="4">DUF5666 domain-containing protein</fullName>
    </recommendedName>
</protein>
<dbReference type="STRING" id="1138170.GA0061105_11334"/>
<dbReference type="Pfam" id="PF19649">
    <property type="entry name" value="DUF6152"/>
    <property type="match status" value="1"/>
</dbReference>
<proteinExistence type="predicted"/>
<dbReference type="InterPro" id="IPR046150">
    <property type="entry name" value="DUF6152"/>
</dbReference>
<evidence type="ECO:0008006" key="4">
    <source>
        <dbReference type="Google" id="ProtNLM"/>
    </source>
</evidence>
<feature type="signal peptide" evidence="1">
    <location>
        <begin position="1"/>
        <end position="25"/>
    </location>
</feature>
<accession>A0A1C3Y8Q6</accession>
<dbReference type="AlphaFoldDB" id="A0A1C3Y8Q6"/>
<sequence length="128" mass="13933">MFALSTKHVLAAVGLSAALATSAAAHHGWSWAEADQIELRGSIEKISMGGPHPTLDVATADDGIWRVELGNPRQTERSGFVEGVAKPGDQVIALGNRSQDPKEKRMKAVRITIGEKRYDIYPDRIRTN</sequence>